<name>A0A2N8PS65_ENTAV</name>
<reference evidence="4 5" key="1">
    <citation type="submission" date="2018-12" db="EMBL/GenBank/DDBJ databases">
        <title>A novel vanA-carrying plasmid in a clinical isolate of Enterococcus avium.</title>
        <authorList>
            <person name="Bernasconi O.J."/>
            <person name="Luzzaro F."/>
            <person name="Endimiani A."/>
        </authorList>
    </citation>
    <scope>NUCLEOTIDE SEQUENCE [LARGE SCALE GENOMIC DNA]</scope>
    <source>
        <strain evidence="4 5">LC0559/18</strain>
    </source>
</reference>
<dbReference type="Pfam" id="PF01243">
    <property type="entry name" value="PNPOx_N"/>
    <property type="match status" value="1"/>
</dbReference>
<dbReference type="AlphaFoldDB" id="A0A2N8PS65"/>
<proteinExistence type="predicted"/>
<evidence type="ECO:0000313" key="7">
    <source>
        <dbReference type="Proteomes" id="UP001264335"/>
    </source>
</evidence>
<dbReference type="PANTHER" id="PTHR34818:SF1">
    <property type="entry name" value="PROTEIN BLI-3"/>
    <property type="match status" value="1"/>
</dbReference>
<accession>A0A2N8PS65</accession>
<dbReference type="InterPro" id="IPR011576">
    <property type="entry name" value="Pyridox_Oxase_N"/>
</dbReference>
<dbReference type="EMBL" id="RYZS01000002">
    <property type="protein sequence ID" value="RVU93058.1"/>
    <property type="molecule type" value="Genomic_DNA"/>
</dbReference>
<dbReference type="Proteomes" id="UP000288388">
    <property type="component" value="Unassembled WGS sequence"/>
</dbReference>
<evidence type="ECO:0000259" key="1">
    <source>
        <dbReference type="Pfam" id="PF01243"/>
    </source>
</evidence>
<dbReference type="EMBL" id="JARPWY010000070">
    <property type="protein sequence ID" value="MDT2516216.1"/>
    <property type="molecule type" value="Genomic_DNA"/>
</dbReference>
<comment type="caution">
    <text evidence="2">The sequence shown here is derived from an EMBL/GenBank/DDBJ whole genome shotgun (WGS) entry which is preliminary data.</text>
</comment>
<dbReference type="Proteomes" id="UP001260773">
    <property type="component" value="Unassembled WGS sequence"/>
</dbReference>
<feature type="domain" description="Pyridoxamine 5'-phosphate oxidase N-terminal" evidence="1">
    <location>
        <begin position="4"/>
        <end position="125"/>
    </location>
</feature>
<dbReference type="Proteomes" id="UP001264335">
    <property type="component" value="Unassembled WGS sequence"/>
</dbReference>
<sequence>MNAQKELQAFVDKQELCFLGSITEEGYPMIRAMLKPIKIDDNCLYLHTNTSSNKVQQFLANSKACVYFYDAKNFTGISLIGKMEVLSKEADKIEFWQDQYHIYYEQGEGLSDFTVLKFTFDQGEFYQDFQVTTF</sequence>
<evidence type="ECO:0000313" key="6">
    <source>
        <dbReference type="Proteomes" id="UP001260773"/>
    </source>
</evidence>
<dbReference type="SUPFAM" id="SSF50475">
    <property type="entry name" value="FMN-binding split barrel"/>
    <property type="match status" value="1"/>
</dbReference>
<evidence type="ECO:0000313" key="5">
    <source>
        <dbReference type="Proteomes" id="UP000288388"/>
    </source>
</evidence>
<gene>
    <name evidence="4" type="ORF">EK398_21645</name>
    <name evidence="2" type="ORF">P7D43_11920</name>
    <name evidence="3" type="ORF">P7D79_18475</name>
</gene>
<protein>
    <submittedName>
        <fullName evidence="2">Pyridoxamine 5'-phosphate oxidase family protein</fullName>
    </submittedName>
</protein>
<evidence type="ECO:0000313" key="2">
    <source>
        <dbReference type="EMBL" id="MDT2403085.1"/>
    </source>
</evidence>
<dbReference type="InterPro" id="IPR052917">
    <property type="entry name" value="Stress-Dev_Protein"/>
</dbReference>
<dbReference type="Gene3D" id="2.30.110.10">
    <property type="entry name" value="Electron Transport, Fmn-binding Protein, Chain A"/>
    <property type="match status" value="1"/>
</dbReference>
<dbReference type="EMBL" id="JARPWH010000039">
    <property type="protein sequence ID" value="MDT2403085.1"/>
    <property type="molecule type" value="Genomic_DNA"/>
</dbReference>
<reference evidence="2 7" key="2">
    <citation type="submission" date="2023-03" db="EMBL/GenBank/DDBJ databases">
        <authorList>
            <person name="Shen W."/>
            <person name="Cai J."/>
        </authorList>
    </citation>
    <scope>NUCLEOTIDE SEQUENCE</scope>
    <source>
        <strain evidence="2">P33-2</strain>
        <strain evidence="3 7">Y2</strain>
    </source>
</reference>
<dbReference type="InterPro" id="IPR012349">
    <property type="entry name" value="Split_barrel_FMN-bd"/>
</dbReference>
<organism evidence="2 6">
    <name type="scientific">Enterococcus avium</name>
    <name type="common">Streptococcus avium</name>
    <dbReference type="NCBI Taxonomy" id="33945"/>
    <lineage>
        <taxon>Bacteria</taxon>
        <taxon>Bacillati</taxon>
        <taxon>Bacillota</taxon>
        <taxon>Bacilli</taxon>
        <taxon>Lactobacillales</taxon>
        <taxon>Enterococcaceae</taxon>
        <taxon>Enterococcus</taxon>
    </lineage>
</organism>
<evidence type="ECO:0000313" key="3">
    <source>
        <dbReference type="EMBL" id="MDT2516216.1"/>
    </source>
</evidence>
<evidence type="ECO:0000313" key="4">
    <source>
        <dbReference type="EMBL" id="RVU93058.1"/>
    </source>
</evidence>
<dbReference type="RefSeq" id="WP_048717757.1">
    <property type="nucleotide sequence ID" value="NZ_CAAKOC010000213.1"/>
</dbReference>
<dbReference type="PANTHER" id="PTHR34818">
    <property type="entry name" value="PROTEIN BLI-3"/>
    <property type="match status" value="1"/>
</dbReference>